<evidence type="ECO:0000256" key="18">
    <source>
        <dbReference type="SAM" id="MobiDB-lite"/>
    </source>
</evidence>
<keyword evidence="16" id="KW-0804">Transcription</keyword>
<evidence type="ECO:0000256" key="3">
    <source>
        <dbReference type="ARBA" id="ARBA00004496"/>
    </source>
</evidence>
<evidence type="ECO:0000256" key="12">
    <source>
        <dbReference type="ARBA" id="ARBA00022845"/>
    </source>
</evidence>
<evidence type="ECO:0000256" key="1">
    <source>
        <dbReference type="ARBA" id="ARBA00001663"/>
    </source>
</evidence>
<accession>A0A834R1Q8</accession>
<comment type="subcellular location">
    <subcellularLocation>
        <location evidence="3">Cytoplasm</location>
    </subcellularLocation>
    <subcellularLocation>
        <location evidence="2">Nucleus</location>
    </subcellularLocation>
</comment>
<comment type="similarity">
    <text evidence="4">Belongs to the CAF1 family.</text>
</comment>
<evidence type="ECO:0000256" key="5">
    <source>
        <dbReference type="ARBA" id="ARBA00012161"/>
    </source>
</evidence>
<reference evidence="20" key="3">
    <citation type="submission" date="2022-06" db="UniProtKB">
        <authorList>
            <consortium name="EnsemblMetazoa"/>
        </authorList>
    </citation>
    <scope>IDENTIFICATION</scope>
</reference>
<name>A0A834R1Q8_SARSC</name>
<dbReference type="PANTHER" id="PTHR10797">
    <property type="entry name" value="CCR4-NOT TRANSCRIPTION COMPLEX SUBUNIT"/>
    <property type="match status" value="1"/>
</dbReference>
<keyword evidence="8" id="KW-0540">Nuclease</keyword>
<dbReference type="InterPro" id="IPR039637">
    <property type="entry name" value="CNOT7/CNOT8/Pop2"/>
</dbReference>
<protein>
    <recommendedName>
        <fullName evidence="5">poly(A)-specific ribonuclease</fullName>
        <ecNumber evidence="5">3.1.13.4</ecNumber>
    </recommendedName>
</protein>
<evidence type="ECO:0000256" key="15">
    <source>
        <dbReference type="ARBA" id="ARBA00023158"/>
    </source>
</evidence>
<evidence type="ECO:0000256" key="14">
    <source>
        <dbReference type="ARBA" id="ARBA00023015"/>
    </source>
</evidence>
<feature type="compositionally biased region" description="Low complexity" evidence="18">
    <location>
        <begin position="66"/>
        <end position="77"/>
    </location>
</feature>
<dbReference type="InterPro" id="IPR006941">
    <property type="entry name" value="RNase_CAF1"/>
</dbReference>
<dbReference type="Pfam" id="PF04857">
    <property type="entry name" value="CAF1"/>
    <property type="match status" value="2"/>
</dbReference>
<keyword evidence="21" id="KW-1185">Reference proteome</keyword>
<dbReference type="GO" id="GO:0030014">
    <property type="term" value="C:CCR4-NOT complex"/>
    <property type="evidence" value="ECO:0007669"/>
    <property type="project" value="InterPro"/>
</dbReference>
<feature type="compositionally biased region" description="Low complexity" evidence="18">
    <location>
        <begin position="387"/>
        <end position="450"/>
    </location>
</feature>
<evidence type="ECO:0000313" key="20">
    <source>
        <dbReference type="EnsemblMetazoa" id="KAF7488283.1"/>
    </source>
</evidence>
<dbReference type="Gene3D" id="3.30.420.10">
    <property type="entry name" value="Ribonuclease H-like superfamily/Ribonuclease H"/>
    <property type="match status" value="1"/>
</dbReference>
<dbReference type="EC" id="3.1.13.4" evidence="5"/>
<sequence length="499" mass="54501">MRMPSAYGHANGPHLVNANSIAALTNGQTPAAALAAASAANTATLSPHRGQANQIGPGQHSGHHVNQNQQAQQSASLSLSMSSNETVGIREVWAHNMEEEFVRIRKIVQHYPFVAMDTEFPGCVAKPVGTFTSNSEYLYQIMRSNITLLKIIQIGLTFMNAEGKKPDGYCTWQFNFRFNLNEDMYAQESIELLTNSGIQFSKHDQDGIDPTEFAVLLIGSGVVLSDNISWLSFHSGYDFGYLLKILTDQQLPKKETEFFELLKIYFPRVYDLKYLMKSTKDLKGGLQEVAEQLALIRKGPQHQAGSDSLLTGETFFKLKEMYFENDIEEKRYSGFIYGLETAESGRTETDDDGTSNTTTASASNIVAIDSLNSLNNINSLTLSSLSTAIPTSSSSSSSLSSTSTTSVSSLSSRNQSNTNNNNNNSNNTSSSNLNNSNNNTTNNNGTSTTNGGTVNHSLDLSNSTEESKDIINSNKNMENNTNANNNKNNENSVNNNDNS</sequence>
<keyword evidence="12" id="KW-0810">Translation regulation</keyword>
<comment type="catalytic activity">
    <reaction evidence="1">
        <text>Exonucleolytic cleavage of poly(A) to 5'-AMP.</text>
        <dbReference type="EC" id="3.1.13.4"/>
    </reaction>
</comment>
<keyword evidence="10" id="KW-0378">Hydrolase</keyword>
<reference evidence="21" key="1">
    <citation type="journal article" date="2020" name="PLoS Negl. Trop. Dis.">
        <title>High-quality nuclear genome for Sarcoptes scabiei-A critical resource for a neglected parasite.</title>
        <authorList>
            <person name="Korhonen P.K."/>
            <person name="Gasser R.B."/>
            <person name="Ma G."/>
            <person name="Wang T."/>
            <person name="Stroehlein A.J."/>
            <person name="Young N.D."/>
            <person name="Ang C.S."/>
            <person name="Fernando D.D."/>
            <person name="Lu H.C."/>
            <person name="Taylor S."/>
            <person name="Reynolds S.L."/>
            <person name="Mofiz E."/>
            <person name="Najaraj S.H."/>
            <person name="Gowda H."/>
            <person name="Madugundu A."/>
            <person name="Renuse S."/>
            <person name="Holt D."/>
            <person name="Pandey A."/>
            <person name="Papenfuss A.T."/>
            <person name="Fischer K."/>
        </authorList>
    </citation>
    <scope>NUCLEOTIDE SEQUENCE [LARGE SCALE GENOMIC DNA]</scope>
</reference>
<evidence type="ECO:0000313" key="21">
    <source>
        <dbReference type="Proteomes" id="UP000070412"/>
    </source>
</evidence>
<dbReference type="FunFam" id="3.30.420.10:FF:000005">
    <property type="entry name" value="CCR4-NOT transcription complex subunit 7"/>
    <property type="match status" value="1"/>
</dbReference>
<reference evidence="19" key="2">
    <citation type="submission" date="2020-01" db="EMBL/GenBank/DDBJ databases">
        <authorList>
            <person name="Korhonen P.K.K."/>
            <person name="Guangxu M.G."/>
            <person name="Wang T.W."/>
            <person name="Stroehlein A.J.S."/>
            <person name="Young N.D."/>
            <person name="Ang C.-S.A."/>
            <person name="Fernando D.W.F."/>
            <person name="Lu H.L."/>
            <person name="Taylor S.T."/>
            <person name="Ehtesham M.E.M."/>
            <person name="Najaraj S.H.N."/>
            <person name="Harsha G.H.G."/>
            <person name="Madugundu A.M."/>
            <person name="Renuse S.R."/>
            <person name="Holt D.H."/>
            <person name="Pandey A.P."/>
            <person name="Papenfuss A.P."/>
            <person name="Gasser R.B.G."/>
            <person name="Fischer K.F."/>
        </authorList>
    </citation>
    <scope>NUCLEOTIDE SEQUENCE</scope>
    <source>
        <strain evidence="19">SSS_KF_BRIS2020</strain>
    </source>
</reference>
<organism evidence="19">
    <name type="scientific">Sarcoptes scabiei</name>
    <name type="common">Itch mite</name>
    <name type="synonym">Acarus scabiei</name>
    <dbReference type="NCBI Taxonomy" id="52283"/>
    <lineage>
        <taxon>Eukaryota</taxon>
        <taxon>Metazoa</taxon>
        <taxon>Ecdysozoa</taxon>
        <taxon>Arthropoda</taxon>
        <taxon>Chelicerata</taxon>
        <taxon>Arachnida</taxon>
        <taxon>Acari</taxon>
        <taxon>Acariformes</taxon>
        <taxon>Sarcoptiformes</taxon>
        <taxon>Astigmata</taxon>
        <taxon>Psoroptidia</taxon>
        <taxon>Sarcoptoidea</taxon>
        <taxon>Sarcoptidae</taxon>
        <taxon>Sarcoptinae</taxon>
        <taxon>Sarcoptes</taxon>
    </lineage>
</organism>
<evidence type="ECO:0000256" key="10">
    <source>
        <dbReference type="ARBA" id="ARBA00022801"/>
    </source>
</evidence>
<evidence type="ECO:0000256" key="9">
    <source>
        <dbReference type="ARBA" id="ARBA00022723"/>
    </source>
</evidence>
<evidence type="ECO:0000256" key="11">
    <source>
        <dbReference type="ARBA" id="ARBA00022839"/>
    </source>
</evidence>
<keyword evidence="15" id="KW-0943">RNA-mediated gene silencing</keyword>
<keyword evidence="14" id="KW-0805">Transcription regulation</keyword>
<dbReference type="OMA" id="EQYPYVS"/>
<feature type="compositionally biased region" description="Polar residues" evidence="18">
    <location>
        <begin position="451"/>
        <end position="464"/>
    </location>
</feature>
<keyword evidence="17" id="KW-0539">Nucleus</keyword>
<evidence type="ECO:0000256" key="8">
    <source>
        <dbReference type="ARBA" id="ARBA00022722"/>
    </source>
</evidence>
<dbReference type="InterPro" id="IPR036397">
    <property type="entry name" value="RNaseH_sf"/>
</dbReference>
<dbReference type="GO" id="GO:0004535">
    <property type="term" value="F:poly(A)-specific ribonuclease activity"/>
    <property type="evidence" value="ECO:0007669"/>
    <property type="project" value="UniProtKB-EC"/>
</dbReference>
<evidence type="ECO:0000256" key="16">
    <source>
        <dbReference type="ARBA" id="ARBA00023163"/>
    </source>
</evidence>
<dbReference type="GO" id="GO:0005737">
    <property type="term" value="C:cytoplasm"/>
    <property type="evidence" value="ECO:0007669"/>
    <property type="project" value="UniProtKB-SubCell"/>
</dbReference>
<dbReference type="SUPFAM" id="SSF53098">
    <property type="entry name" value="Ribonuclease H-like"/>
    <property type="match status" value="1"/>
</dbReference>
<evidence type="ECO:0000256" key="4">
    <source>
        <dbReference type="ARBA" id="ARBA00008372"/>
    </source>
</evidence>
<dbReference type="GO" id="GO:0006417">
    <property type="term" value="P:regulation of translation"/>
    <property type="evidence" value="ECO:0007669"/>
    <property type="project" value="UniProtKB-KW"/>
</dbReference>
<keyword evidence="7" id="KW-0678">Repressor</keyword>
<dbReference type="InterPro" id="IPR012337">
    <property type="entry name" value="RNaseH-like_sf"/>
</dbReference>
<dbReference type="GO" id="GO:0005634">
    <property type="term" value="C:nucleus"/>
    <property type="evidence" value="ECO:0007669"/>
    <property type="project" value="UniProtKB-SubCell"/>
</dbReference>
<proteinExistence type="inferred from homology"/>
<dbReference type="GO" id="GO:0031047">
    <property type="term" value="P:regulatory ncRNA-mediated gene silencing"/>
    <property type="evidence" value="ECO:0007669"/>
    <property type="project" value="UniProtKB-KW"/>
</dbReference>
<evidence type="ECO:0000256" key="13">
    <source>
        <dbReference type="ARBA" id="ARBA00022884"/>
    </source>
</evidence>
<keyword evidence="13" id="KW-0694">RNA-binding</keyword>
<evidence type="ECO:0000256" key="6">
    <source>
        <dbReference type="ARBA" id="ARBA00022490"/>
    </source>
</evidence>
<dbReference type="GO" id="GO:0046872">
    <property type="term" value="F:metal ion binding"/>
    <property type="evidence" value="ECO:0007669"/>
    <property type="project" value="UniProtKB-KW"/>
</dbReference>
<dbReference type="GO" id="GO:0003723">
    <property type="term" value="F:RNA binding"/>
    <property type="evidence" value="ECO:0007669"/>
    <property type="project" value="UniProtKB-KW"/>
</dbReference>
<dbReference type="EnsemblMetazoa" id="SSS_8315s_mrna">
    <property type="protein sequence ID" value="KAF7488283.1"/>
    <property type="gene ID" value="SSS_8315"/>
</dbReference>
<dbReference type="AlphaFoldDB" id="A0A834R1Q8"/>
<gene>
    <name evidence="19" type="ORF">SSS_8315</name>
</gene>
<dbReference type="Proteomes" id="UP000070412">
    <property type="component" value="Unassembled WGS sequence"/>
</dbReference>
<feature type="compositionally biased region" description="Low complexity" evidence="18">
    <location>
        <begin position="472"/>
        <end position="499"/>
    </location>
</feature>
<evidence type="ECO:0000313" key="19">
    <source>
        <dbReference type="EMBL" id="KAF7488283.1"/>
    </source>
</evidence>
<evidence type="ECO:0000256" key="7">
    <source>
        <dbReference type="ARBA" id="ARBA00022491"/>
    </source>
</evidence>
<keyword evidence="9" id="KW-0479">Metal-binding</keyword>
<feature type="region of interest" description="Disordered" evidence="18">
    <location>
        <begin position="387"/>
        <end position="499"/>
    </location>
</feature>
<dbReference type="EMBL" id="WVUK01000066">
    <property type="protein sequence ID" value="KAF7488283.1"/>
    <property type="molecule type" value="Genomic_DNA"/>
</dbReference>
<keyword evidence="6" id="KW-0963">Cytoplasm</keyword>
<keyword evidence="11" id="KW-0269">Exonuclease</keyword>
<dbReference type="OrthoDB" id="1164111at2759"/>
<evidence type="ECO:0000256" key="2">
    <source>
        <dbReference type="ARBA" id="ARBA00004123"/>
    </source>
</evidence>
<evidence type="ECO:0000256" key="17">
    <source>
        <dbReference type="ARBA" id="ARBA00023242"/>
    </source>
</evidence>
<feature type="region of interest" description="Disordered" evidence="18">
    <location>
        <begin position="42"/>
        <end position="77"/>
    </location>
</feature>